<gene>
    <name evidence="2" type="ORF">PFISCL1PPCAC_26454</name>
</gene>
<evidence type="ECO:0000313" key="3">
    <source>
        <dbReference type="Proteomes" id="UP001432322"/>
    </source>
</evidence>
<dbReference type="Proteomes" id="UP001432322">
    <property type="component" value="Unassembled WGS sequence"/>
</dbReference>
<organism evidence="2 3">
    <name type="scientific">Pristionchus fissidentatus</name>
    <dbReference type="NCBI Taxonomy" id="1538716"/>
    <lineage>
        <taxon>Eukaryota</taxon>
        <taxon>Metazoa</taxon>
        <taxon>Ecdysozoa</taxon>
        <taxon>Nematoda</taxon>
        <taxon>Chromadorea</taxon>
        <taxon>Rhabditida</taxon>
        <taxon>Rhabditina</taxon>
        <taxon>Diplogasteromorpha</taxon>
        <taxon>Diplogasteroidea</taxon>
        <taxon>Neodiplogasteridae</taxon>
        <taxon>Pristionchus</taxon>
    </lineage>
</organism>
<accession>A0AAV5WZI1</accession>
<dbReference type="Gene3D" id="3.30.1490.40">
    <property type="match status" value="1"/>
</dbReference>
<name>A0AAV5WZI1_9BILA</name>
<feature type="region of interest" description="Disordered" evidence="1">
    <location>
        <begin position="117"/>
        <end position="147"/>
    </location>
</feature>
<comment type="caution">
    <text evidence="2">The sequence shown here is derived from an EMBL/GenBank/DDBJ whole genome shotgun (WGS) entry which is preliminary data.</text>
</comment>
<feature type="compositionally biased region" description="Polar residues" evidence="1">
    <location>
        <begin position="119"/>
        <end position="129"/>
    </location>
</feature>
<feature type="non-terminal residue" evidence="2">
    <location>
        <position position="1"/>
    </location>
</feature>
<protein>
    <submittedName>
        <fullName evidence="2">Uncharacterized protein</fullName>
    </submittedName>
</protein>
<evidence type="ECO:0000313" key="2">
    <source>
        <dbReference type="EMBL" id="GMT35157.1"/>
    </source>
</evidence>
<dbReference type="AlphaFoldDB" id="A0AAV5WZI1"/>
<dbReference type="EMBL" id="BTSY01000007">
    <property type="protein sequence ID" value="GMT35157.1"/>
    <property type="molecule type" value="Genomic_DNA"/>
</dbReference>
<keyword evidence="3" id="KW-1185">Reference proteome</keyword>
<proteinExistence type="predicted"/>
<dbReference type="InterPro" id="IPR035445">
    <property type="entry name" value="GYF-like_dom_sf"/>
</dbReference>
<evidence type="ECO:0000256" key="1">
    <source>
        <dbReference type="SAM" id="MobiDB-lite"/>
    </source>
</evidence>
<dbReference type="SUPFAM" id="SSF55277">
    <property type="entry name" value="GYF domain"/>
    <property type="match status" value="1"/>
</dbReference>
<reference evidence="2" key="1">
    <citation type="submission" date="2023-10" db="EMBL/GenBank/DDBJ databases">
        <title>Genome assembly of Pristionchus species.</title>
        <authorList>
            <person name="Yoshida K."/>
            <person name="Sommer R.J."/>
        </authorList>
    </citation>
    <scope>NUCLEOTIDE SEQUENCE</scope>
    <source>
        <strain evidence="2">RS5133</strain>
    </source>
</reference>
<sequence>FAQEMELFKAGRDRRDFYYRGDDYKYYGPFSEQEMQQRFYRSGNLPRDLLIQVQSSTGEESTNSLEQLQKLNSVACPFGRIIDKDLPQKDAMHDQQSHVDYVKNRIDKFRNDFSRHIPTYSTGSNEAQTSNSSVEVSSSRKSDNRVPFSGYFQKAQFDEYFKHDKR</sequence>